<dbReference type="RefSeq" id="XP_067804154.1">
    <property type="nucleotide sequence ID" value="XM_067945363.1"/>
</dbReference>
<organism evidence="1 2">
    <name type="scientific">Babesia duncani</name>
    <dbReference type="NCBI Taxonomy" id="323732"/>
    <lineage>
        <taxon>Eukaryota</taxon>
        <taxon>Sar</taxon>
        <taxon>Alveolata</taxon>
        <taxon>Apicomplexa</taxon>
        <taxon>Aconoidasida</taxon>
        <taxon>Piroplasmida</taxon>
        <taxon>Babesiidae</taxon>
        <taxon>Babesia</taxon>
    </lineage>
</organism>
<reference evidence="1" key="1">
    <citation type="journal article" date="2023" name="Nat. Microbiol.">
        <title>Babesia duncani multi-omics identifies virulence factors and drug targets.</title>
        <authorList>
            <person name="Singh P."/>
            <person name="Lonardi S."/>
            <person name="Liang Q."/>
            <person name="Vydyam P."/>
            <person name="Khabirova E."/>
            <person name="Fang T."/>
            <person name="Gihaz S."/>
            <person name="Thekkiniath J."/>
            <person name="Munshi M."/>
            <person name="Abel S."/>
            <person name="Ciampossin L."/>
            <person name="Batugedara G."/>
            <person name="Gupta M."/>
            <person name="Lu X.M."/>
            <person name="Lenz T."/>
            <person name="Chakravarty S."/>
            <person name="Cornillot E."/>
            <person name="Hu Y."/>
            <person name="Ma W."/>
            <person name="Gonzalez L.M."/>
            <person name="Sanchez S."/>
            <person name="Estrada K."/>
            <person name="Sanchez-Flores A."/>
            <person name="Montero E."/>
            <person name="Harb O.S."/>
            <person name="Le Roch K.G."/>
            <person name="Mamoun C.B."/>
        </authorList>
    </citation>
    <scope>NUCLEOTIDE SEQUENCE</scope>
    <source>
        <strain evidence="1">WA1</strain>
    </source>
</reference>
<evidence type="ECO:0000313" key="1">
    <source>
        <dbReference type="EMBL" id="KAK2197312.1"/>
    </source>
</evidence>
<proteinExistence type="predicted"/>
<accession>A0AAD9PMV1</accession>
<dbReference type="AlphaFoldDB" id="A0AAD9PMV1"/>
<comment type="caution">
    <text evidence="1">The sequence shown here is derived from an EMBL/GenBank/DDBJ whole genome shotgun (WGS) entry which is preliminary data.</text>
</comment>
<dbReference type="EMBL" id="JALLKP010000001">
    <property type="protein sequence ID" value="KAK2197312.1"/>
    <property type="molecule type" value="Genomic_DNA"/>
</dbReference>
<protein>
    <submittedName>
        <fullName evidence="1">Uncharacterized protein</fullName>
    </submittedName>
</protein>
<dbReference type="Proteomes" id="UP001214638">
    <property type="component" value="Unassembled WGS sequence"/>
</dbReference>
<evidence type="ECO:0000313" key="2">
    <source>
        <dbReference type="Proteomes" id="UP001214638"/>
    </source>
</evidence>
<keyword evidence="2" id="KW-1185">Reference proteome</keyword>
<dbReference type="GeneID" id="94334609"/>
<sequence>MGRNKGVLKEPMNAIVASTFRMEMKRHNDIMKLIILAGNLSNVEVNQRLSKEIRMLLNDRQYLQKIRTIDLTVSIAFIKQEEMDFYQKGIVIRGASVLLYTQCTILLQDSYLIFKKALESESPTSTVKAIPKTRTKGNRKAVSTEKIRENGSPWNNVKNQSLIDTKNRLKIIDMHMKTPNANNALMHNKMVIGFGIYSQYLFDEDNNLRDHLTHVYQWNNNHDNRSLLSESTGDILDSLAMKDDIKNNFLSDLYDSLEPDYGVVHLKKVSKKWLECFDENVESLHFINANYNSQIKTNTSTRFSITKKLKHQKRNQKRQIIDGSDIMKGNSNISFGANLKDYSERMFVPYLKFYNPMVTPTDKPTSIKKRRVTKVNQKKRSKLQALPSKVASDFTRINDQVEHKLTTYSKLTNSHRFTFQDFMPEHATSQHEASITFLAILTLASIVCLELDSHNGIVTINLSGFNRKKNQLN</sequence>
<dbReference type="KEGG" id="bdw:94334609"/>
<gene>
    <name evidence="1" type="ORF">BdWA1_000311</name>
</gene>
<name>A0AAD9PMV1_9APIC</name>